<sequence length="200" mass="24071">MKNFIFLFIACQLLFSCKTVSFQLTPINDYVSSLNLKDSDTIMVIEEKINNNVTIDIFKGQIYFEPFTSKYERYEGVEKPLFNEKYWEKMKCKYENKYIEDRWVKGDYWTINDFNHKNIVFIKQEKFPDPGKYEVFDFKENYKVFSFSKPIYYKHHKYVAFSVTSTTTDNKYIDDIFIVVMVKINGKWSVLEKVSDGVYR</sequence>
<protein>
    <recommendedName>
        <fullName evidence="3">Lipoprotein</fullName>
    </recommendedName>
</protein>
<evidence type="ECO:0000313" key="1">
    <source>
        <dbReference type="EMBL" id="WGK95525.1"/>
    </source>
</evidence>
<accession>A0ABY8N7A6</accession>
<dbReference type="PROSITE" id="PS51257">
    <property type="entry name" value="PROKAR_LIPOPROTEIN"/>
    <property type="match status" value="1"/>
</dbReference>
<gene>
    <name evidence="1" type="ORF">MG292_04660</name>
</gene>
<evidence type="ECO:0000313" key="2">
    <source>
        <dbReference type="Proteomes" id="UP001232117"/>
    </source>
</evidence>
<reference evidence="1 2" key="2">
    <citation type="submission" date="2023-06" db="EMBL/GenBank/DDBJ databases">
        <title>Complete Genome Sequence of Flavobacterium keumense K3R-10.</title>
        <authorList>
            <person name="Jeong H."/>
            <person name="Jhang S.Y."/>
            <person name="Kim J.N."/>
        </authorList>
    </citation>
    <scope>NUCLEOTIDE SEQUENCE [LARGE SCALE GENOMIC DNA]</scope>
    <source>
        <strain evidence="1 2">K3R-10</strain>
    </source>
</reference>
<dbReference type="Proteomes" id="UP001232117">
    <property type="component" value="Chromosome"/>
</dbReference>
<proteinExistence type="predicted"/>
<keyword evidence="2" id="KW-1185">Reference proteome</keyword>
<dbReference type="EMBL" id="CP092332">
    <property type="protein sequence ID" value="WGK95525.1"/>
    <property type="molecule type" value="Genomic_DNA"/>
</dbReference>
<dbReference type="RefSeq" id="WP_264533870.1">
    <property type="nucleotide sequence ID" value="NZ_CP092332.1"/>
</dbReference>
<evidence type="ECO:0008006" key="3">
    <source>
        <dbReference type="Google" id="ProtNLM"/>
    </source>
</evidence>
<organism evidence="1 2">
    <name type="scientific">Flavobacterium keumense</name>
    <dbReference type="NCBI Taxonomy" id="1306518"/>
    <lineage>
        <taxon>Bacteria</taxon>
        <taxon>Pseudomonadati</taxon>
        <taxon>Bacteroidota</taxon>
        <taxon>Flavobacteriia</taxon>
        <taxon>Flavobacteriales</taxon>
        <taxon>Flavobacteriaceae</taxon>
        <taxon>Flavobacterium</taxon>
    </lineage>
</organism>
<reference evidence="1 2" key="1">
    <citation type="submission" date="2022-02" db="EMBL/GenBank/DDBJ databases">
        <authorList>
            <person name="Cha I.-T."/>
            <person name="Lee K.-E."/>
            <person name="Park S.-J."/>
        </authorList>
    </citation>
    <scope>NUCLEOTIDE SEQUENCE [LARGE SCALE GENOMIC DNA]</scope>
    <source>
        <strain evidence="1 2">K3R-10</strain>
    </source>
</reference>
<name>A0ABY8N7A6_9FLAO</name>